<dbReference type="InterPro" id="IPR033896">
    <property type="entry name" value="MEF2-like_N"/>
</dbReference>
<evidence type="ECO:0000256" key="8">
    <source>
        <dbReference type="ARBA" id="ARBA00023163"/>
    </source>
</evidence>
<dbReference type="Gene3D" id="3.40.1810.10">
    <property type="entry name" value="Transcription factor, MADS-box"/>
    <property type="match status" value="1"/>
</dbReference>
<evidence type="ECO:0000256" key="7">
    <source>
        <dbReference type="ARBA" id="ARBA00023159"/>
    </source>
</evidence>
<evidence type="ECO:0000313" key="12">
    <source>
        <dbReference type="Proteomes" id="UP000001554"/>
    </source>
</evidence>
<dbReference type="InterPro" id="IPR022102">
    <property type="entry name" value="HJURP_C"/>
</dbReference>
<dbReference type="RefSeq" id="XP_035667855.1">
    <property type="nucleotide sequence ID" value="XM_035811962.1"/>
</dbReference>
<dbReference type="GO" id="GO:0007507">
    <property type="term" value="P:heart development"/>
    <property type="evidence" value="ECO:0007669"/>
    <property type="project" value="UniProtKB-ARBA"/>
</dbReference>
<dbReference type="GO" id="GO:0030154">
    <property type="term" value="P:cell differentiation"/>
    <property type="evidence" value="ECO:0007669"/>
    <property type="project" value="UniProtKB-KW"/>
</dbReference>
<evidence type="ECO:0000259" key="11">
    <source>
        <dbReference type="PROSITE" id="PS50066"/>
    </source>
</evidence>
<dbReference type="FunFam" id="3.40.1810.10:FF:000001">
    <property type="entry name" value="Myocyte-specific enhancer factor 2A homolog"/>
    <property type="match status" value="1"/>
</dbReference>
<dbReference type="Pfam" id="PF00319">
    <property type="entry name" value="SRF-TF"/>
    <property type="match status" value="1"/>
</dbReference>
<feature type="compositionally biased region" description="Low complexity" evidence="10">
    <location>
        <begin position="376"/>
        <end position="385"/>
    </location>
</feature>
<dbReference type="RefSeq" id="XP_035667858.1">
    <property type="nucleotide sequence ID" value="XM_035811965.1"/>
</dbReference>
<keyword evidence="3" id="KW-0597">Phosphoprotein</keyword>
<dbReference type="RefSeq" id="XP_035667859.1">
    <property type="nucleotide sequence ID" value="XM_035811966.1"/>
</dbReference>
<dbReference type="InterPro" id="IPR002100">
    <property type="entry name" value="TF_MADSbox"/>
</dbReference>
<name>A0A9J7KPN2_BRAFL</name>
<dbReference type="GO" id="GO:0000981">
    <property type="term" value="F:DNA-binding transcription factor activity, RNA polymerase II-specific"/>
    <property type="evidence" value="ECO:0007669"/>
    <property type="project" value="UniProtKB-ARBA"/>
</dbReference>
<keyword evidence="4" id="KW-0221">Differentiation</keyword>
<keyword evidence="5" id="KW-0805">Transcription regulation</keyword>
<dbReference type="RefSeq" id="XP_035667860.1">
    <property type="nucleotide sequence ID" value="XM_035811967.1"/>
</dbReference>
<feature type="region of interest" description="Disordered" evidence="10">
    <location>
        <begin position="121"/>
        <end position="153"/>
    </location>
</feature>
<dbReference type="PANTHER" id="PTHR11945">
    <property type="entry name" value="MADS BOX PROTEIN"/>
    <property type="match status" value="1"/>
</dbReference>
<dbReference type="KEGG" id="bfo:118410340"/>
<feature type="domain" description="MADS-box" evidence="11">
    <location>
        <begin position="31"/>
        <end position="87"/>
    </location>
</feature>
<accession>A0A9J7KPN2</accession>
<feature type="region of interest" description="Disordered" evidence="10">
    <location>
        <begin position="239"/>
        <end position="324"/>
    </location>
</feature>
<dbReference type="RefSeq" id="XP_035667853.1">
    <property type="nucleotide sequence ID" value="XM_035811960.1"/>
</dbReference>
<dbReference type="CDD" id="cd00265">
    <property type="entry name" value="MADS_MEF2_like"/>
    <property type="match status" value="1"/>
</dbReference>
<dbReference type="PROSITE" id="PS50066">
    <property type="entry name" value="MADS_BOX_2"/>
    <property type="match status" value="1"/>
</dbReference>
<keyword evidence="9" id="KW-0539">Nucleus</keyword>
<dbReference type="PANTHER" id="PTHR11945:SF534">
    <property type="entry name" value="MYOCYTE-SPECIFIC ENHANCER FACTOR 2"/>
    <property type="match status" value="1"/>
</dbReference>
<evidence type="ECO:0000313" key="14">
    <source>
        <dbReference type="RefSeq" id="XP_035667854.1"/>
    </source>
</evidence>
<dbReference type="SMART" id="SM00432">
    <property type="entry name" value="MADS"/>
    <property type="match status" value="1"/>
</dbReference>
<evidence type="ECO:0000313" key="13">
    <source>
        <dbReference type="RefSeq" id="XP_035667853.1"/>
    </source>
</evidence>
<evidence type="ECO:0000313" key="20">
    <source>
        <dbReference type="RefSeq" id="XP_035667861.1"/>
    </source>
</evidence>
<keyword evidence="6" id="KW-0238">DNA-binding</keyword>
<feature type="compositionally biased region" description="Polar residues" evidence="10">
    <location>
        <begin position="411"/>
        <end position="428"/>
    </location>
</feature>
<evidence type="ECO:0000313" key="19">
    <source>
        <dbReference type="RefSeq" id="XP_035667860.1"/>
    </source>
</evidence>
<evidence type="ECO:0000313" key="18">
    <source>
        <dbReference type="RefSeq" id="XP_035667859.1"/>
    </source>
</evidence>
<dbReference type="GO" id="GO:0046983">
    <property type="term" value="F:protein dimerization activity"/>
    <property type="evidence" value="ECO:0007669"/>
    <property type="project" value="InterPro"/>
</dbReference>
<evidence type="ECO:0000256" key="3">
    <source>
        <dbReference type="ARBA" id="ARBA00022553"/>
    </source>
</evidence>
<protein>
    <submittedName>
        <fullName evidence="13 14">Myocyte-specific enhancer factor 2A-like isoform X1</fullName>
    </submittedName>
</protein>
<dbReference type="AlphaFoldDB" id="A0A9J7KPN2"/>
<dbReference type="GeneID" id="118410340"/>
<evidence type="ECO:0000256" key="2">
    <source>
        <dbReference type="ARBA" id="ARBA00022473"/>
    </source>
</evidence>
<reference evidence="12" key="1">
    <citation type="journal article" date="2020" name="Nat. Ecol. Evol.">
        <title>Deeply conserved synteny resolves early events in vertebrate evolution.</title>
        <authorList>
            <person name="Simakov O."/>
            <person name="Marletaz F."/>
            <person name="Yue J.X."/>
            <person name="O'Connell B."/>
            <person name="Jenkins J."/>
            <person name="Brandt A."/>
            <person name="Calef R."/>
            <person name="Tung C.H."/>
            <person name="Huang T.K."/>
            <person name="Schmutz J."/>
            <person name="Satoh N."/>
            <person name="Yu J.K."/>
            <person name="Putnam N.H."/>
            <person name="Green R.E."/>
            <person name="Rokhsar D.S."/>
        </authorList>
    </citation>
    <scope>NUCLEOTIDE SEQUENCE [LARGE SCALE GENOMIC DNA]</scope>
    <source>
        <strain evidence="12">S238N-H82</strain>
    </source>
</reference>
<feature type="compositionally biased region" description="Polar residues" evidence="10">
    <location>
        <begin position="278"/>
        <end position="294"/>
    </location>
</feature>
<dbReference type="GO" id="GO:0005634">
    <property type="term" value="C:nucleus"/>
    <property type="evidence" value="ECO:0007669"/>
    <property type="project" value="UniProtKB-SubCell"/>
</dbReference>
<evidence type="ECO:0000313" key="17">
    <source>
        <dbReference type="RefSeq" id="XP_035667858.1"/>
    </source>
</evidence>
<evidence type="ECO:0000256" key="4">
    <source>
        <dbReference type="ARBA" id="ARBA00022782"/>
    </source>
</evidence>
<evidence type="ECO:0000313" key="15">
    <source>
        <dbReference type="RefSeq" id="XP_035667855.1"/>
    </source>
</evidence>
<feature type="region of interest" description="Disordered" evidence="10">
    <location>
        <begin position="504"/>
        <end position="624"/>
    </location>
</feature>
<evidence type="ECO:0000313" key="16">
    <source>
        <dbReference type="RefSeq" id="XP_035667856.1"/>
    </source>
</evidence>
<gene>
    <name evidence="13 14 15 16 17 18 19 20" type="primary">LOC118410340</name>
</gene>
<evidence type="ECO:0000256" key="1">
    <source>
        <dbReference type="ARBA" id="ARBA00004123"/>
    </source>
</evidence>
<evidence type="ECO:0000256" key="6">
    <source>
        <dbReference type="ARBA" id="ARBA00023125"/>
    </source>
</evidence>
<comment type="subcellular location">
    <subcellularLocation>
        <location evidence="1">Nucleus</location>
    </subcellularLocation>
</comment>
<organism evidence="12 13">
    <name type="scientific">Branchiostoma floridae</name>
    <name type="common">Florida lancelet</name>
    <name type="synonym">Amphioxus</name>
    <dbReference type="NCBI Taxonomy" id="7739"/>
    <lineage>
        <taxon>Eukaryota</taxon>
        <taxon>Metazoa</taxon>
        <taxon>Chordata</taxon>
        <taxon>Cephalochordata</taxon>
        <taxon>Leptocardii</taxon>
        <taxon>Amphioxiformes</taxon>
        <taxon>Branchiostomatidae</taxon>
        <taxon>Branchiostoma</taxon>
    </lineage>
</organism>
<keyword evidence="8" id="KW-0804">Transcription</keyword>
<evidence type="ECO:0000256" key="5">
    <source>
        <dbReference type="ARBA" id="ARBA00023015"/>
    </source>
</evidence>
<dbReference type="Pfam" id="PF12347">
    <property type="entry name" value="HJURP_C"/>
    <property type="match status" value="1"/>
</dbReference>
<dbReference type="RefSeq" id="XP_035667856.1">
    <property type="nucleotide sequence ID" value="XM_035811963.1"/>
</dbReference>
<dbReference type="InterPro" id="IPR036879">
    <property type="entry name" value="TF_MADSbox_sf"/>
</dbReference>
<evidence type="ECO:0000256" key="9">
    <source>
        <dbReference type="ARBA" id="ARBA00023242"/>
    </source>
</evidence>
<dbReference type="GO" id="GO:0045944">
    <property type="term" value="P:positive regulation of transcription by RNA polymerase II"/>
    <property type="evidence" value="ECO:0007669"/>
    <property type="project" value="InterPro"/>
</dbReference>
<feature type="compositionally biased region" description="Polar residues" evidence="10">
    <location>
        <begin position="554"/>
        <end position="573"/>
    </location>
</feature>
<dbReference type="OrthoDB" id="1898716at2759"/>
<sequence length="624" mass="67200">MMNATVSKLGTFPAQPVKLVKEESGFSFAEKLQEKLVQLDNNIQVTFTKRKFGLMKKAYELSVLCDCEIALIIFNSANKLFQYASTDMDKVLLKYTEYNEPHESRTNSDIVEMLRKKENKGDDLCDPYDQALNKKEHKGGESPDDQDVEPGYNLLTPRTEAKYQKINEEFDRMMQMNMRGGVVLPGQVTNMPPQMPVAVPVTQQQQNNILGYGGASNVPVSVPINNMVTGAGLLQPPQQIPARNVSPGVQPQRPPSNGVPGEWDGTLNPMWCEVARQRSPQPHMNSVSPNPQQHQQHRRSPGVQDGRFLSPPPGAMLGADLTGTSAGAGTAGDCEIIGTPNSRSSAHRMWAHPNSQHHARNGYVNQNRASPGVMVSSAAQSKQPSPSLPRSGGHPTLRVAIPSSRGVLPSMPQQNMRNGPISTNNQSLSTPVVSVATPSMNPGLPNYPSAMPTAYNKLVEKQGENTLMTLTCYDFALNSADLVGLGNFSSPISSWQQQHPLSAAVQAAGIPSGGPSTTPATLSQGQSLTVQTNQGPMQIKSEPVSPPQDRHTPAVNNQGGLHANNTSPVNSLCSSSSSSPFPADGEDRGDGSFHSPGGSRMRKAMEDGDNPAAKRPRLNDNWGT</sequence>
<dbReference type="RefSeq" id="XP_035667861.1">
    <property type="nucleotide sequence ID" value="XM_035811968.1"/>
</dbReference>
<keyword evidence="2" id="KW-0217">Developmental protein</keyword>
<dbReference type="PRINTS" id="PR00404">
    <property type="entry name" value="MADSDOMAIN"/>
</dbReference>
<feature type="region of interest" description="Disordered" evidence="10">
    <location>
        <begin position="357"/>
        <end position="428"/>
    </location>
</feature>
<dbReference type="Proteomes" id="UP000001554">
    <property type="component" value="Chromosome 2"/>
</dbReference>
<feature type="compositionally biased region" description="Basic and acidic residues" evidence="10">
    <location>
        <begin position="132"/>
        <end position="141"/>
    </location>
</feature>
<proteinExistence type="predicted"/>
<reference evidence="13 14" key="2">
    <citation type="submission" date="2025-04" db="UniProtKB">
        <authorList>
            <consortium name="RefSeq"/>
        </authorList>
    </citation>
    <scope>IDENTIFICATION</scope>
    <source>
        <strain evidence="13 14">S238N-H82</strain>
        <tissue evidence="13 14">Testes</tissue>
    </source>
</reference>
<keyword evidence="7" id="KW-0010">Activator</keyword>
<feature type="compositionally biased region" description="Polar residues" evidence="10">
    <location>
        <begin position="514"/>
        <end position="536"/>
    </location>
</feature>
<keyword evidence="12" id="KW-1185">Reference proteome</keyword>
<evidence type="ECO:0000256" key="10">
    <source>
        <dbReference type="SAM" id="MobiDB-lite"/>
    </source>
</evidence>
<dbReference type="RefSeq" id="XP_035667854.1">
    <property type="nucleotide sequence ID" value="XM_035811961.1"/>
</dbReference>
<dbReference type="SUPFAM" id="SSF55455">
    <property type="entry name" value="SRF-like"/>
    <property type="match status" value="1"/>
</dbReference>
<dbReference type="GO" id="GO:0000977">
    <property type="term" value="F:RNA polymerase II transcription regulatory region sequence-specific DNA binding"/>
    <property type="evidence" value="ECO:0007669"/>
    <property type="project" value="InterPro"/>
</dbReference>